<dbReference type="SUPFAM" id="SSF51735">
    <property type="entry name" value="NAD(P)-binding Rossmann-fold domains"/>
    <property type="match status" value="1"/>
</dbReference>
<proteinExistence type="inferred from homology"/>
<dbReference type="GO" id="GO:0046872">
    <property type="term" value="F:metal ion binding"/>
    <property type="evidence" value="ECO:0007669"/>
    <property type="project" value="UniProtKB-KW"/>
</dbReference>
<comment type="caution">
    <text evidence="12">The sequence shown here is derived from an EMBL/GenBank/DDBJ whole genome shotgun (WGS) entry which is preliminary data.</text>
</comment>
<evidence type="ECO:0000259" key="10">
    <source>
        <dbReference type="Pfam" id="PF00724"/>
    </source>
</evidence>
<evidence type="ECO:0000256" key="1">
    <source>
        <dbReference type="ARBA" id="ARBA00001917"/>
    </source>
</evidence>
<dbReference type="RefSeq" id="WP_144188030.1">
    <property type="nucleotide sequence ID" value="NZ_VMHL01000001.1"/>
</dbReference>
<keyword evidence="4" id="KW-0285">Flavoprotein</keyword>
<comment type="cofactor">
    <cofactor evidence="1">
        <name>FMN</name>
        <dbReference type="ChEBI" id="CHEBI:58210"/>
    </cofactor>
</comment>
<feature type="domain" description="NADH:flavin oxidoreductase/NADH oxidase N-terminal" evidence="10">
    <location>
        <begin position="7"/>
        <end position="335"/>
    </location>
</feature>
<dbReference type="InterPro" id="IPR023753">
    <property type="entry name" value="FAD/NAD-binding_dom"/>
</dbReference>
<feature type="domain" description="FAD/NAD(P)-binding" evidence="11">
    <location>
        <begin position="385"/>
        <end position="622"/>
    </location>
</feature>
<dbReference type="GO" id="GO:0010181">
    <property type="term" value="F:FMN binding"/>
    <property type="evidence" value="ECO:0007669"/>
    <property type="project" value="InterPro"/>
</dbReference>
<evidence type="ECO:0000313" key="12">
    <source>
        <dbReference type="EMBL" id="TSJ92084.1"/>
    </source>
</evidence>
<dbReference type="AlphaFoldDB" id="A0A556RTC1"/>
<dbReference type="InterPro" id="IPR013785">
    <property type="entry name" value="Aldolase_TIM"/>
</dbReference>
<dbReference type="InterPro" id="IPR036291">
    <property type="entry name" value="NAD(P)-bd_dom_sf"/>
</dbReference>
<dbReference type="InterPro" id="IPR036188">
    <property type="entry name" value="FAD/NAD-bd_sf"/>
</dbReference>
<dbReference type="PANTHER" id="PTHR42917">
    <property type="entry name" value="2,4-DIENOYL-COA REDUCTASE"/>
    <property type="match status" value="1"/>
</dbReference>
<dbReference type="CDD" id="cd02803">
    <property type="entry name" value="OYE_like_FMN_family"/>
    <property type="match status" value="1"/>
</dbReference>
<keyword evidence="8" id="KW-0408">Iron</keyword>
<evidence type="ECO:0000256" key="2">
    <source>
        <dbReference type="ARBA" id="ARBA00001966"/>
    </source>
</evidence>
<dbReference type="InterPro" id="IPR051793">
    <property type="entry name" value="NADH:flavin_oxidoreductase"/>
</dbReference>
<dbReference type="Pfam" id="PF07992">
    <property type="entry name" value="Pyr_redox_2"/>
    <property type="match status" value="1"/>
</dbReference>
<dbReference type="Gene3D" id="3.50.50.60">
    <property type="entry name" value="FAD/NAD(P)-binding domain"/>
    <property type="match status" value="1"/>
</dbReference>
<dbReference type="EMBL" id="VMHL01000001">
    <property type="protein sequence ID" value="TSJ92084.1"/>
    <property type="molecule type" value="Genomic_DNA"/>
</dbReference>
<evidence type="ECO:0000256" key="9">
    <source>
        <dbReference type="ARBA" id="ARBA00023014"/>
    </source>
</evidence>
<dbReference type="Gene3D" id="3.40.50.720">
    <property type="entry name" value="NAD(P)-binding Rossmann-like Domain"/>
    <property type="match status" value="1"/>
</dbReference>
<dbReference type="PRINTS" id="PR00368">
    <property type="entry name" value="FADPNR"/>
</dbReference>
<dbReference type="GO" id="GO:0051536">
    <property type="term" value="F:iron-sulfur cluster binding"/>
    <property type="evidence" value="ECO:0007669"/>
    <property type="project" value="UniProtKB-KW"/>
</dbReference>
<dbReference type="InterPro" id="IPR001155">
    <property type="entry name" value="OxRdtase_FMN_N"/>
</dbReference>
<evidence type="ECO:0000256" key="6">
    <source>
        <dbReference type="ARBA" id="ARBA00022723"/>
    </source>
</evidence>
<dbReference type="Proteomes" id="UP000319138">
    <property type="component" value="Unassembled WGS sequence"/>
</dbReference>
<comment type="similarity">
    <text evidence="3">In the N-terminal section; belongs to the NADH:flavin oxidoreductase/NADH oxidase family.</text>
</comment>
<dbReference type="PRINTS" id="PR00469">
    <property type="entry name" value="PNDRDTASEII"/>
</dbReference>
<keyword evidence="6" id="KW-0479">Metal-binding</keyword>
<accession>A0A556RTC1</accession>
<evidence type="ECO:0000256" key="5">
    <source>
        <dbReference type="ARBA" id="ARBA00022643"/>
    </source>
</evidence>
<keyword evidence="5" id="KW-0288">FMN</keyword>
<dbReference type="SUPFAM" id="SSF51971">
    <property type="entry name" value="Nucleotide-binding domain"/>
    <property type="match status" value="1"/>
</dbReference>
<dbReference type="Pfam" id="PF00724">
    <property type="entry name" value="Oxidored_FMN"/>
    <property type="match status" value="1"/>
</dbReference>
<name>A0A556RTC1_9GAMM</name>
<organism evidence="12 13">
    <name type="scientific">Gilliamella apicola</name>
    <dbReference type="NCBI Taxonomy" id="1196095"/>
    <lineage>
        <taxon>Bacteria</taxon>
        <taxon>Pseudomonadati</taxon>
        <taxon>Pseudomonadota</taxon>
        <taxon>Gammaproteobacteria</taxon>
        <taxon>Orbales</taxon>
        <taxon>Orbaceae</taxon>
        <taxon>Gilliamella</taxon>
    </lineage>
</organism>
<evidence type="ECO:0000313" key="13">
    <source>
        <dbReference type="Proteomes" id="UP000319138"/>
    </source>
</evidence>
<evidence type="ECO:0000256" key="4">
    <source>
        <dbReference type="ARBA" id="ARBA00022630"/>
    </source>
</evidence>
<dbReference type="PANTHER" id="PTHR42917:SF2">
    <property type="entry name" value="2,4-DIENOYL-COA REDUCTASE [(2E)-ENOYL-COA-PRODUCING]"/>
    <property type="match status" value="1"/>
</dbReference>
<keyword evidence="7" id="KW-0560">Oxidoreductase</keyword>
<keyword evidence="9" id="KW-0411">Iron-sulfur</keyword>
<evidence type="ECO:0000259" key="11">
    <source>
        <dbReference type="Pfam" id="PF07992"/>
    </source>
</evidence>
<dbReference type="Gene3D" id="3.20.20.70">
    <property type="entry name" value="Aldolase class I"/>
    <property type="match status" value="1"/>
</dbReference>
<gene>
    <name evidence="12" type="ORF">FPQ14_02190</name>
</gene>
<sequence length="680" mass="76025">MSDFSSIFQPITIKRNTIKNRIVMPPIGTNFATLSGEFVDDHIQYYEQRAKGGTGLIILENVCIDYPYGTNGTTQLRIDNDQYIPGLFRFTERMHKHGATVAVQINHAGASAYFGRLNGLQPISASNIPSKTGGNAPRPMSVDEIYYVVKQYGLAASRVQRAGFDAVEIHAGHSYLLSQFLSPLFNKRTDEFGGSVENRARIVRMVIDEIRKHVGPNFLIMLRFSADDFIEGGNSLEDTLEILEYLNEGVDIFDVSAAQNDTLFMQIDQMNLPDGWRSYMAKAVKDKFNKPTIASGNFRDPKIIADTIANGVADFVVMGRGLIAEPYWVEKVKNNEIDTLRRCISCNIGCADHRIAKSKPIRCTVNPDIISYEDYKRYQITAPLNVVVIGGGTAGLEAAATAAEVGCNVTLYEEKSFLGGLSSIISRFPYKRRIADLPKFLINRINKLDNVTIHLNTKATPEMVASHHPDLVVAATGAKALLPPIKGLHEQLAKEKRNVFSIFDLMDNFEYFTDISDKKIVVIGGGAVGLDVVEYFSENKAKSTTIVEMQTALAKDLDMIGRLSMMRMIDDNHVNVMLETTLQEVKENRFIVSRNGQIEELDFDYGFVCLGLTPVSEFTEQFRQHADKNHYQFQQIGDCKQARKLIDGMREGRDVIAAIQSIERRSRAHNIRGVDVNYAI</sequence>
<evidence type="ECO:0000256" key="8">
    <source>
        <dbReference type="ARBA" id="ARBA00023004"/>
    </source>
</evidence>
<comment type="cofactor">
    <cofactor evidence="2">
        <name>[4Fe-4S] cluster</name>
        <dbReference type="ChEBI" id="CHEBI:49883"/>
    </cofactor>
</comment>
<dbReference type="SUPFAM" id="SSF51395">
    <property type="entry name" value="FMN-linked oxidoreductases"/>
    <property type="match status" value="1"/>
</dbReference>
<evidence type="ECO:0000256" key="3">
    <source>
        <dbReference type="ARBA" id="ARBA00011048"/>
    </source>
</evidence>
<reference evidence="12 13" key="1">
    <citation type="submission" date="2019-07" db="EMBL/GenBank/DDBJ databases">
        <title>Gilliamella genomes.</title>
        <authorList>
            <person name="Zheng H."/>
        </authorList>
    </citation>
    <scope>NUCLEOTIDE SEQUENCE [LARGE SCALE GENOMIC DNA]</scope>
    <source>
        <strain evidence="12 13">W8131</strain>
    </source>
</reference>
<protein>
    <submittedName>
        <fullName evidence="12">FAD-dependent oxidoreductase</fullName>
    </submittedName>
</protein>
<evidence type="ECO:0000256" key="7">
    <source>
        <dbReference type="ARBA" id="ARBA00023002"/>
    </source>
</evidence>
<dbReference type="GO" id="GO:0016491">
    <property type="term" value="F:oxidoreductase activity"/>
    <property type="evidence" value="ECO:0007669"/>
    <property type="project" value="UniProtKB-KW"/>
</dbReference>